<sequence>MDNPRPIAAPGVLATELALLRDYWGWFLGLGLAMVATGAFVLGWSCITTVTFDITWLFGFLLLASGIGEIIGSFWVGRWSGMLIHLLIGVLYALVGMMIIDQPESAAIQLTLIIAVFLMVAGIFRIVFAISEQFPGRGWVLLNGGVTFLLGLVIYKQWPASGLWVIGLFIGIDLVFNGWAWVMLAVGLRTSRIGRAPRTVLEA</sequence>
<dbReference type="GO" id="GO:0005886">
    <property type="term" value="C:plasma membrane"/>
    <property type="evidence" value="ECO:0007669"/>
    <property type="project" value="TreeGrafter"/>
</dbReference>
<dbReference type="RefSeq" id="WP_145288667.1">
    <property type="nucleotide sequence ID" value="NZ_CP036291.1"/>
</dbReference>
<dbReference type="AlphaFoldDB" id="A0A518DFZ3"/>
<dbReference type="Pfam" id="PF03729">
    <property type="entry name" value="DUF308"/>
    <property type="match status" value="2"/>
</dbReference>
<keyword evidence="1" id="KW-0472">Membrane</keyword>
<feature type="transmembrane region" description="Helical" evidence="1">
    <location>
        <begin position="23"/>
        <end position="44"/>
    </location>
</feature>
<dbReference type="EMBL" id="CP036291">
    <property type="protein sequence ID" value="QDU90352.1"/>
    <property type="molecule type" value="Genomic_DNA"/>
</dbReference>
<reference evidence="2 3" key="1">
    <citation type="submission" date="2019-02" db="EMBL/GenBank/DDBJ databases">
        <title>Deep-cultivation of Planctomycetes and their phenomic and genomic characterization uncovers novel biology.</title>
        <authorList>
            <person name="Wiegand S."/>
            <person name="Jogler M."/>
            <person name="Boedeker C."/>
            <person name="Pinto D."/>
            <person name="Vollmers J."/>
            <person name="Rivas-Marin E."/>
            <person name="Kohn T."/>
            <person name="Peeters S.H."/>
            <person name="Heuer A."/>
            <person name="Rast P."/>
            <person name="Oberbeckmann S."/>
            <person name="Bunk B."/>
            <person name="Jeske O."/>
            <person name="Meyerdierks A."/>
            <person name="Storesund J.E."/>
            <person name="Kallscheuer N."/>
            <person name="Luecker S."/>
            <person name="Lage O.M."/>
            <person name="Pohl T."/>
            <person name="Merkel B.J."/>
            <person name="Hornburger P."/>
            <person name="Mueller R.-W."/>
            <person name="Bruemmer F."/>
            <person name="Labrenz M."/>
            <person name="Spormann A.M."/>
            <person name="Op den Camp H."/>
            <person name="Overmann J."/>
            <person name="Amann R."/>
            <person name="Jetten M.S.M."/>
            <person name="Mascher T."/>
            <person name="Medema M.H."/>
            <person name="Devos D.P."/>
            <person name="Kaster A.-K."/>
            <person name="Ovreas L."/>
            <person name="Rohde M."/>
            <person name="Galperin M.Y."/>
            <person name="Jogler C."/>
        </authorList>
    </citation>
    <scope>NUCLEOTIDE SEQUENCE [LARGE SCALE GENOMIC DNA]</scope>
    <source>
        <strain evidence="2 3">Pla175</strain>
    </source>
</reference>
<feature type="transmembrane region" description="Helical" evidence="1">
    <location>
        <begin position="106"/>
        <end position="128"/>
    </location>
</feature>
<dbReference type="Proteomes" id="UP000317429">
    <property type="component" value="Chromosome"/>
</dbReference>
<protein>
    <submittedName>
        <fullName evidence="2">Acid-resistance membrane protein</fullName>
    </submittedName>
</protein>
<name>A0A518DFZ3_9BACT</name>
<organism evidence="2 3">
    <name type="scientific">Pirellulimonas nuda</name>
    <dbReference type="NCBI Taxonomy" id="2528009"/>
    <lineage>
        <taxon>Bacteria</taxon>
        <taxon>Pseudomonadati</taxon>
        <taxon>Planctomycetota</taxon>
        <taxon>Planctomycetia</taxon>
        <taxon>Pirellulales</taxon>
        <taxon>Lacipirellulaceae</taxon>
        <taxon>Pirellulimonas</taxon>
    </lineage>
</organism>
<feature type="transmembrane region" description="Helical" evidence="1">
    <location>
        <begin position="164"/>
        <end position="188"/>
    </location>
</feature>
<feature type="transmembrane region" description="Helical" evidence="1">
    <location>
        <begin position="83"/>
        <end position="100"/>
    </location>
</feature>
<proteinExistence type="predicted"/>
<dbReference type="PANTHER" id="PTHR34989:SF1">
    <property type="entry name" value="PROTEIN HDED"/>
    <property type="match status" value="1"/>
</dbReference>
<dbReference type="PANTHER" id="PTHR34989">
    <property type="entry name" value="PROTEIN HDED"/>
    <property type="match status" value="1"/>
</dbReference>
<dbReference type="KEGG" id="pnd:Pla175_37560"/>
<gene>
    <name evidence="2" type="ORF">Pla175_37560</name>
</gene>
<evidence type="ECO:0000313" key="2">
    <source>
        <dbReference type="EMBL" id="QDU90352.1"/>
    </source>
</evidence>
<dbReference type="InterPro" id="IPR005325">
    <property type="entry name" value="DUF308_memb"/>
</dbReference>
<feature type="transmembrane region" description="Helical" evidence="1">
    <location>
        <begin position="140"/>
        <end position="158"/>
    </location>
</feature>
<accession>A0A518DFZ3</accession>
<feature type="transmembrane region" description="Helical" evidence="1">
    <location>
        <begin position="56"/>
        <end position="76"/>
    </location>
</feature>
<keyword evidence="1" id="KW-0812">Transmembrane</keyword>
<evidence type="ECO:0000256" key="1">
    <source>
        <dbReference type="SAM" id="Phobius"/>
    </source>
</evidence>
<evidence type="ECO:0000313" key="3">
    <source>
        <dbReference type="Proteomes" id="UP000317429"/>
    </source>
</evidence>
<dbReference type="InterPro" id="IPR052712">
    <property type="entry name" value="Acid_resist_chaperone_HdeD"/>
</dbReference>
<keyword evidence="1" id="KW-1133">Transmembrane helix</keyword>
<keyword evidence="3" id="KW-1185">Reference proteome</keyword>
<dbReference type="OrthoDB" id="9815400at2"/>